<reference evidence="1 2" key="1">
    <citation type="submission" date="2024-09" db="EMBL/GenBank/DDBJ databases">
        <authorList>
            <person name="Sun Q."/>
            <person name="Mori K."/>
        </authorList>
    </citation>
    <scope>NUCLEOTIDE SEQUENCE [LARGE SCALE GENOMIC DNA]</scope>
    <source>
        <strain evidence="1 2">CECT 7955</strain>
    </source>
</reference>
<dbReference type="Proteomes" id="UP001589607">
    <property type="component" value="Unassembled WGS sequence"/>
</dbReference>
<dbReference type="Pfam" id="PF26622">
    <property type="entry name" value="DUF8199"/>
    <property type="match status" value="1"/>
</dbReference>
<name>A0ABV5GT11_9FLAO</name>
<dbReference type="InterPro" id="IPR058060">
    <property type="entry name" value="HYC_CC_PP"/>
</dbReference>
<evidence type="ECO:0000313" key="1">
    <source>
        <dbReference type="EMBL" id="MFB9098528.1"/>
    </source>
</evidence>
<dbReference type="NCBIfam" id="NF047658">
    <property type="entry name" value="HYC_CC_PP"/>
    <property type="match status" value="1"/>
</dbReference>
<gene>
    <name evidence="1" type="ORF">ACFFVF_18635</name>
</gene>
<evidence type="ECO:0000313" key="2">
    <source>
        <dbReference type="Proteomes" id="UP001589607"/>
    </source>
</evidence>
<protein>
    <submittedName>
        <fullName evidence="1">Uncharacterized protein</fullName>
    </submittedName>
</protein>
<dbReference type="InterPro" id="IPR058512">
    <property type="entry name" value="DUF8199"/>
</dbReference>
<accession>A0ABV5GT11</accession>
<dbReference type="RefSeq" id="WP_236452778.1">
    <property type="nucleotide sequence ID" value="NZ_CBCSGE010000001.1"/>
</dbReference>
<keyword evidence="2" id="KW-1185">Reference proteome</keyword>
<dbReference type="EMBL" id="JBHMEY010000094">
    <property type="protein sequence ID" value="MFB9098528.1"/>
    <property type="molecule type" value="Genomic_DNA"/>
</dbReference>
<proteinExistence type="predicted"/>
<organism evidence="1 2">
    <name type="scientific">Flavobacterium jumunjinense</name>
    <dbReference type="NCBI Taxonomy" id="998845"/>
    <lineage>
        <taxon>Bacteria</taxon>
        <taxon>Pseudomonadati</taxon>
        <taxon>Bacteroidota</taxon>
        <taxon>Flavobacteriia</taxon>
        <taxon>Flavobacteriales</taxon>
        <taxon>Flavobacteriaceae</taxon>
        <taxon>Flavobacterium</taxon>
    </lineage>
</organism>
<sequence>MQFRKSISVLLSTFILISNLGLVFNVHYCKDKIAGISLDINGKEACSETVKSCCAAKKESKECCSNKLVKLEKETDNVLTKSFQLDLIQFCFNTLTEVLENTSKNIFTSKESPSFYCNSNAPPFYKLYCQLVFYA</sequence>
<comment type="caution">
    <text evidence="1">The sequence shown here is derived from an EMBL/GenBank/DDBJ whole genome shotgun (WGS) entry which is preliminary data.</text>
</comment>